<sequence>MDTPVAPADDPHDGIAMVDEKLLDALTPGFQAEFDPEEADRVGAFTEDALDEQDALDSSDDLRDAQA</sequence>
<evidence type="ECO:0000313" key="2">
    <source>
        <dbReference type="EMBL" id="QKV55657.1"/>
    </source>
</evidence>
<feature type="compositionally biased region" description="Acidic residues" evidence="1">
    <location>
        <begin position="48"/>
        <end position="59"/>
    </location>
</feature>
<dbReference type="Proteomes" id="UP000509579">
    <property type="component" value="Plasmid unnamed1"/>
</dbReference>
<evidence type="ECO:0000313" key="3">
    <source>
        <dbReference type="Proteomes" id="UP000509579"/>
    </source>
</evidence>
<organism evidence="2 3">
    <name type="scientific">Comamonas antarctica</name>
    <dbReference type="NCBI Taxonomy" id="2743470"/>
    <lineage>
        <taxon>Bacteria</taxon>
        <taxon>Pseudomonadati</taxon>
        <taxon>Pseudomonadota</taxon>
        <taxon>Betaproteobacteria</taxon>
        <taxon>Burkholderiales</taxon>
        <taxon>Comamonadaceae</taxon>
        <taxon>Comamonas</taxon>
    </lineage>
</organism>
<dbReference type="KEGG" id="aant:HUK68_20805"/>
<reference evidence="2 3" key="1">
    <citation type="submission" date="2020-06" db="EMBL/GenBank/DDBJ databases">
        <title>Acidovorax antarctica sp. nov., isolated from Corinth ice sheet soil, Antarctic Fields Peninsula.</title>
        <authorList>
            <person name="Xu Q."/>
            <person name="Peng F."/>
        </authorList>
    </citation>
    <scope>NUCLEOTIDE SEQUENCE [LARGE SCALE GENOMIC DNA]</scope>
    <source>
        <strain evidence="2 3">16-35-5</strain>
        <plasmid evidence="2 3">unnamed1</plasmid>
    </source>
</reference>
<evidence type="ECO:0000256" key="1">
    <source>
        <dbReference type="SAM" id="MobiDB-lite"/>
    </source>
</evidence>
<dbReference type="InterPro" id="IPR016703">
    <property type="entry name" value="Conjugal_tfr_TraD_b/g-type"/>
</dbReference>
<proteinExistence type="predicted"/>
<dbReference type="EMBL" id="CP054841">
    <property type="protein sequence ID" value="QKV55657.1"/>
    <property type="molecule type" value="Genomic_DNA"/>
</dbReference>
<geneLocation type="plasmid" evidence="2 3">
    <name>unnamed1</name>
</geneLocation>
<dbReference type="PIRSF" id="PIRSF017849">
    <property type="entry name" value="Conjugal_transfer_TraD"/>
    <property type="match status" value="1"/>
</dbReference>
<name>A0A6N1X8G5_9BURK</name>
<keyword evidence="2" id="KW-0614">Plasmid</keyword>
<feature type="region of interest" description="Disordered" evidence="1">
    <location>
        <begin position="46"/>
        <end position="67"/>
    </location>
</feature>
<dbReference type="AlphaFoldDB" id="A0A6N1X8G5"/>
<keyword evidence="3" id="KW-1185">Reference proteome</keyword>
<gene>
    <name evidence="2" type="ORF">HUK68_20805</name>
</gene>
<accession>A0A6N1X8G5</accession>
<protein>
    <submittedName>
        <fullName evidence="2">Conjugal transfer protein TraD</fullName>
    </submittedName>
</protein>